<gene>
    <name evidence="1" type="ORF">D9Q81_09475</name>
</gene>
<dbReference type="Proteomes" id="UP000278149">
    <property type="component" value="Unassembled WGS sequence"/>
</dbReference>
<dbReference type="EMBL" id="RCOR01000051">
    <property type="protein sequence ID" value="RSN66976.1"/>
    <property type="molecule type" value="Genomic_DNA"/>
</dbReference>
<organism evidence="1 2">
    <name type="scientific">Candidatus Korarchaeum cryptofilum</name>
    <dbReference type="NCBI Taxonomy" id="498846"/>
    <lineage>
        <taxon>Archaea</taxon>
        <taxon>Thermoproteota</taxon>
        <taxon>Candidatus Korarchaeia</taxon>
        <taxon>Candidatus Korarchaeales</taxon>
        <taxon>Candidatus Korarchaeaceae</taxon>
        <taxon>Candidatus Korarchaeum</taxon>
    </lineage>
</organism>
<reference evidence="1 2" key="1">
    <citation type="submission" date="2018-10" db="EMBL/GenBank/DDBJ databases">
        <title>Co-occurring genomic capacity for anaerobic methane metabolism and dissimilatory sulfite reduction discovered in the Korarchaeota.</title>
        <authorList>
            <person name="Mckay L.J."/>
            <person name="Dlakic M."/>
            <person name="Fields M.W."/>
            <person name="Delmont T.O."/>
            <person name="Eren A.M."/>
            <person name="Jay Z.J."/>
            <person name="Klingelsmith K.B."/>
            <person name="Rusch D.B."/>
            <person name="Inskeep W.P."/>
        </authorList>
    </citation>
    <scope>NUCLEOTIDE SEQUENCE [LARGE SCALE GENOMIC DNA]</scope>
    <source>
        <strain evidence="1 2">WS</strain>
    </source>
</reference>
<proteinExistence type="predicted"/>
<name>A0A3R9QQM8_9CREN</name>
<evidence type="ECO:0000313" key="1">
    <source>
        <dbReference type="EMBL" id="RSN66976.1"/>
    </source>
</evidence>
<accession>A0A3R9QQM8</accession>
<evidence type="ECO:0000313" key="2">
    <source>
        <dbReference type="Proteomes" id="UP000278149"/>
    </source>
</evidence>
<dbReference type="AlphaFoldDB" id="A0A3R9QQM8"/>
<protein>
    <submittedName>
        <fullName evidence="1">Uncharacterized protein</fullName>
    </submittedName>
</protein>
<sequence length="85" mass="9720">MREPIIYKVNHGVPRGALSLSFCGDAKDEGMLLSYKELLANLENLIEFSFKREASFQSNRNIVMLSSTSNLRFSDSIKLKMAWNF</sequence>
<comment type="caution">
    <text evidence="1">The sequence shown here is derived from an EMBL/GenBank/DDBJ whole genome shotgun (WGS) entry which is preliminary data.</text>
</comment>